<dbReference type="InParanoid" id="D8IC31"/>
<dbReference type="PANTHER" id="PTHR42756:SF1">
    <property type="entry name" value="TRANSCRIPTIONAL REPRESSOR OF EMRAB OPERON"/>
    <property type="match status" value="1"/>
</dbReference>
<organism evidence="5 6">
    <name type="scientific">Brachyspira pilosicoli (strain ATCC BAA-1826 / 95/1000)</name>
    <dbReference type="NCBI Taxonomy" id="759914"/>
    <lineage>
        <taxon>Bacteria</taxon>
        <taxon>Pseudomonadati</taxon>
        <taxon>Spirochaetota</taxon>
        <taxon>Spirochaetia</taxon>
        <taxon>Brachyspirales</taxon>
        <taxon>Brachyspiraceae</taxon>
        <taxon>Brachyspira</taxon>
    </lineage>
</organism>
<feature type="domain" description="HTH marR-type" evidence="4">
    <location>
        <begin position="8"/>
        <end position="140"/>
    </location>
</feature>
<keyword evidence="6" id="KW-1185">Reference proteome</keyword>
<evidence type="ECO:0000256" key="1">
    <source>
        <dbReference type="ARBA" id="ARBA00023015"/>
    </source>
</evidence>
<dbReference type="PROSITE" id="PS01117">
    <property type="entry name" value="HTH_MARR_1"/>
    <property type="match status" value="1"/>
</dbReference>
<dbReference type="InterPro" id="IPR036390">
    <property type="entry name" value="WH_DNA-bd_sf"/>
</dbReference>
<dbReference type="Gene3D" id="1.10.10.10">
    <property type="entry name" value="Winged helix-like DNA-binding domain superfamily/Winged helix DNA-binding domain"/>
    <property type="match status" value="1"/>
</dbReference>
<dbReference type="GeneID" id="56439276"/>
<reference evidence="5 6" key="1">
    <citation type="journal article" date="2010" name="PLoS ONE">
        <title>The complete genome sequence of the pathogenic intestinal spirochete Brachyspira pilosicoli and comparison with other Brachyspira genomes.</title>
        <authorList>
            <person name="Wanchanthuek P."/>
            <person name="Bellgard M.I."/>
            <person name="La T."/>
            <person name="Ryan K."/>
            <person name="Moolhuijzen P."/>
            <person name="Chapman B."/>
            <person name="Black M."/>
            <person name="Schibeci D."/>
            <person name="Hunter A."/>
            <person name="Barrero R."/>
            <person name="Phillips N.D."/>
            <person name="Hampson D.J."/>
        </authorList>
    </citation>
    <scope>NUCLEOTIDE SEQUENCE [LARGE SCALE GENOMIC DNA]</scope>
    <source>
        <strain evidence="6">ATCC BAA-1826 / 95/1000</strain>
    </source>
</reference>
<sequence length="145" mass="17072">MYKEFIIINNIGYDICYTARKIYQYIGKQIINFDITPEQLIVLKELAKEEGISQKELSIRLDKDQNTVKAMIDKLEVKSFIKRKENKLDKRAFSLYLTEKAKKELPIIENYENQVLDTIVKELNLNDAEIIKNTLKKIRSNISEI</sequence>
<dbReference type="SMART" id="SM00347">
    <property type="entry name" value="HTH_MARR"/>
    <property type="match status" value="1"/>
</dbReference>
<dbReference type="PROSITE" id="PS50995">
    <property type="entry name" value="HTH_MARR_2"/>
    <property type="match status" value="1"/>
</dbReference>
<gene>
    <name evidence="5" type="ordered locus">BP951000_0705</name>
</gene>
<dbReference type="InterPro" id="IPR023187">
    <property type="entry name" value="Tscrpt_reg_MarR-type_CS"/>
</dbReference>
<dbReference type="GO" id="GO:0003700">
    <property type="term" value="F:DNA-binding transcription factor activity"/>
    <property type="evidence" value="ECO:0007669"/>
    <property type="project" value="InterPro"/>
</dbReference>
<dbReference type="PANTHER" id="PTHR42756">
    <property type="entry name" value="TRANSCRIPTIONAL REGULATOR, MARR"/>
    <property type="match status" value="1"/>
</dbReference>
<keyword evidence="1" id="KW-0805">Transcription regulation</keyword>
<evidence type="ECO:0000313" key="6">
    <source>
        <dbReference type="Proteomes" id="UP000000332"/>
    </source>
</evidence>
<proteinExistence type="predicted"/>
<evidence type="ECO:0000259" key="4">
    <source>
        <dbReference type="PROSITE" id="PS50995"/>
    </source>
</evidence>
<dbReference type="HOGENOM" id="CLU_083287_18_6_12"/>
<dbReference type="RefSeq" id="WP_013243658.1">
    <property type="nucleotide sequence ID" value="NC_014330.1"/>
</dbReference>
<dbReference type="GO" id="GO:0003677">
    <property type="term" value="F:DNA binding"/>
    <property type="evidence" value="ECO:0007669"/>
    <property type="project" value="UniProtKB-KW"/>
</dbReference>
<dbReference type="KEGG" id="bpo:BP951000_0705"/>
<keyword evidence="3" id="KW-0804">Transcription</keyword>
<dbReference type="PRINTS" id="PR00598">
    <property type="entry name" value="HTHMARR"/>
</dbReference>
<dbReference type="Pfam" id="PF01047">
    <property type="entry name" value="MarR"/>
    <property type="match status" value="1"/>
</dbReference>
<evidence type="ECO:0000256" key="2">
    <source>
        <dbReference type="ARBA" id="ARBA00023125"/>
    </source>
</evidence>
<dbReference type="FunCoup" id="D8IC31">
    <property type="interactions" value="27"/>
</dbReference>
<dbReference type="STRING" id="759914.BP951000_0705"/>
<dbReference type="InterPro" id="IPR000835">
    <property type="entry name" value="HTH_MarR-typ"/>
</dbReference>
<keyword evidence="2" id="KW-0238">DNA-binding</keyword>
<dbReference type="AlphaFoldDB" id="D8IC31"/>
<dbReference type="EMBL" id="CP002025">
    <property type="protein sequence ID" value="ADK30704.1"/>
    <property type="molecule type" value="Genomic_DNA"/>
</dbReference>
<name>D8IC31_BRAP9</name>
<dbReference type="Proteomes" id="UP000000332">
    <property type="component" value="Chromosome"/>
</dbReference>
<dbReference type="InterPro" id="IPR036388">
    <property type="entry name" value="WH-like_DNA-bd_sf"/>
</dbReference>
<accession>D8IC31</accession>
<protein>
    <submittedName>
        <fullName evidence="5">Putative transcriptional regulator</fullName>
    </submittedName>
</protein>
<evidence type="ECO:0000256" key="3">
    <source>
        <dbReference type="ARBA" id="ARBA00023163"/>
    </source>
</evidence>
<evidence type="ECO:0000313" key="5">
    <source>
        <dbReference type="EMBL" id="ADK30704.1"/>
    </source>
</evidence>
<dbReference type="SUPFAM" id="SSF46785">
    <property type="entry name" value="Winged helix' DNA-binding domain"/>
    <property type="match status" value="1"/>
</dbReference>
<dbReference type="eggNOG" id="COG1846">
    <property type="taxonomic scope" value="Bacteria"/>
</dbReference>